<feature type="region of interest" description="Disordered" evidence="1">
    <location>
        <begin position="1"/>
        <end position="29"/>
    </location>
</feature>
<evidence type="ECO:0000313" key="3">
    <source>
        <dbReference type="Proteomes" id="UP000092389"/>
    </source>
</evidence>
<accession>A0A1A2T267</accession>
<evidence type="ECO:0000256" key="1">
    <source>
        <dbReference type="SAM" id="MobiDB-lite"/>
    </source>
</evidence>
<gene>
    <name evidence="2" type="ORF">A5683_00310</name>
</gene>
<name>A0A1A2T267_MYCNT</name>
<dbReference type="EMBL" id="LZJU01000149">
    <property type="protein sequence ID" value="OBH70401.1"/>
    <property type="molecule type" value="Genomic_DNA"/>
</dbReference>
<dbReference type="OrthoDB" id="9992317at2"/>
<dbReference type="AlphaFoldDB" id="A0A1A2T267"/>
<comment type="caution">
    <text evidence="2">The sequence shown here is derived from an EMBL/GenBank/DDBJ whole genome shotgun (WGS) entry which is preliminary data.</text>
</comment>
<reference evidence="2 3" key="1">
    <citation type="submission" date="2016-06" db="EMBL/GenBank/DDBJ databases">
        <authorList>
            <person name="Kjaerup R.B."/>
            <person name="Dalgaard T.S."/>
            <person name="Juul-Madsen H.R."/>
        </authorList>
    </citation>
    <scope>NUCLEOTIDE SEQUENCE [LARGE SCALE GENOMIC DNA]</scope>
    <source>
        <strain evidence="2 3">E152</strain>
    </source>
</reference>
<organism evidence="2 3">
    <name type="scientific">Mycobacterium mantenii</name>
    <dbReference type="NCBI Taxonomy" id="560555"/>
    <lineage>
        <taxon>Bacteria</taxon>
        <taxon>Bacillati</taxon>
        <taxon>Actinomycetota</taxon>
        <taxon>Actinomycetes</taxon>
        <taxon>Mycobacteriales</taxon>
        <taxon>Mycobacteriaceae</taxon>
        <taxon>Mycobacterium</taxon>
        <taxon>Mycobacterium avium complex (MAC)</taxon>
    </lineage>
</organism>
<evidence type="ECO:0000313" key="2">
    <source>
        <dbReference type="EMBL" id="OBH70401.1"/>
    </source>
</evidence>
<protein>
    <submittedName>
        <fullName evidence="2">Uncharacterized protein</fullName>
    </submittedName>
</protein>
<dbReference type="RefSeq" id="WP_067911723.1">
    <property type="nucleotide sequence ID" value="NZ_LZJP01000096.1"/>
</dbReference>
<feature type="compositionally biased region" description="Basic and acidic residues" evidence="1">
    <location>
        <begin position="13"/>
        <end position="23"/>
    </location>
</feature>
<dbReference type="Proteomes" id="UP000092389">
    <property type="component" value="Unassembled WGS sequence"/>
</dbReference>
<proteinExistence type="predicted"/>
<sequence>MTIIRTGDYISDLDVRPQPDKQETQTPEPLKRVRVLAPFLVAHDGTAHWPNAVVEVPESVAAHWLLNQWVELDKSRRRK</sequence>